<dbReference type="InterPro" id="IPR025852">
    <property type="entry name" value="SM_dom_ATX"/>
</dbReference>
<feature type="compositionally biased region" description="Polar residues" evidence="1">
    <location>
        <begin position="500"/>
        <end position="516"/>
    </location>
</feature>
<feature type="compositionally biased region" description="Polar residues" evidence="1">
    <location>
        <begin position="364"/>
        <end position="398"/>
    </location>
</feature>
<dbReference type="GO" id="GO:0010494">
    <property type="term" value="C:cytoplasmic stress granule"/>
    <property type="evidence" value="ECO:0007669"/>
    <property type="project" value="TreeGrafter"/>
</dbReference>
<reference evidence="3" key="1">
    <citation type="submission" date="2023-04" db="EMBL/GenBank/DDBJ databases">
        <authorList>
            <person name="Vijverberg K."/>
            <person name="Xiong W."/>
            <person name="Schranz E."/>
        </authorList>
    </citation>
    <scope>NUCLEOTIDE SEQUENCE</scope>
</reference>
<evidence type="ECO:0000256" key="1">
    <source>
        <dbReference type="SAM" id="MobiDB-lite"/>
    </source>
</evidence>
<evidence type="ECO:0000313" key="4">
    <source>
        <dbReference type="Proteomes" id="UP001177003"/>
    </source>
</evidence>
<dbReference type="SMART" id="SM01272">
    <property type="entry name" value="LsmAD"/>
    <property type="match status" value="1"/>
</dbReference>
<proteinExistence type="predicted"/>
<feature type="region of interest" description="Disordered" evidence="1">
    <location>
        <begin position="362"/>
        <end position="552"/>
    </location>
</feature>
<feature type="compositionally biased region" description="Low complexity" evidence="1">
    <location>
        <begin position="479"/>
        <end position="495"/>
    </location>
</feature>
<feature type="domain" description="LsmAD" evidence="2">
    <location>
        <begin position="241"/>
        <end position="312"/>
    </location>
</feature>
<dbReference type="GO" id="GO:0003729">
    <property type="term" value="F:mRNA binding"/>
    <property type="evidence" value="ECO:0007669"/>
    <property type="project" value="TreeGrafter"/>
</dbReference>
<dbReference type="PANTHER" id="PTHR12854">
    <property type="entry name" value="ATAXIN 2-RELATED"/>
    <property type="match status" value="1"/>
</dbReference>
<protein>
    <recommendedName>
        <fullName evidence="2">LsmAD domain-containing protein</fullName>
    </recommendedName>
</protein>
<name>A0AA35V4V9_LACSI</name>
<dbReference type="Pfam" id="PF14438">
    <property type="entry name" value="SM-ATX"/>
    <property type="match status" value="1"/>
</dbReference>
<dbReference type="AlphaFoldDB" id="A0AA35V4V9"/>
<dbReference type="Proteomes" id="UP001177003">
    <property type="component" value="Chromosome 0"/>
</dbReference>
<sequence>MYNTKLTILQFLVDLNFRSRMNLQQVAPPRPSTNGFNRRRGEKEIGIRFDNKSQSGKSSFNKTTTTVLPTVNKGGVDNPSRERLVYLTTCLIGHQVDVQVTDGSIYSGIFHASNADNDFGIILKMACVTNTGSSQGQKNSSDSVNKAPSKTLIIPAKDLVQVVAKDVSVTRDGLTNEVHIEKQQDIMTDSLISRSRHVDLERELEPWVPDDDNIELPELDNTFDRHWNRGWDQFETNAALFGVKSTFNEELYTTKLDRGPQMRELEKQALRIAREIEGEDTQDLHLAEERGIHFHSSFDLDEETKYSSVFRGVDDSGYDENEDIWDSENNETFGNVSDSIINNQLTHLKSGGFQAPSLPLVEGQASQTSTSRDFYPSNSLHNESRIQDNQNHQSSQPKAGSYYTKEKEDTGKHMQFLEQNEGSKPEVGKKESSEKGLSADATAYAPSNSNNNNNKAHETVSFSEASVAAATVKTHEEATTTTTTTPQSLSSTSESGNAAPVSSPTSSMASEKSTLNPHAKEFRLNPNAKSFVPLQTPVRPPSPSPSPVAPAPEPSFYYPPPVSHMQPQPVMYGPQTTSYQPQQPYFNPNVPQYGQQMLVGQPRQMVYMPTYPPEMQYKGRDF</sequence>
<accession>A0AA35V4V9</accession>
<feature type="compositionally biased region" description="Pro residues" evidence="1">
    <location>
        <begin position="538"/>
        <end position="552"/>
    </location>
</feature>
<dbReference type="GO" id="GO:0034063">
    <property type="term" value="P:stress granule assembly"/>
    <property type="evidence" value="ECO:0007669"/>
    <property type="project" value="TreeGrafter"/>
</dbReference>
<organism evidence="3 4">
    <name type="scientific">Lactuca saligna</name>
    <name type="common">Willowleaf lettuce</name>
    <dbReference type="NCBI Taxonomy" id="75948"/>
    <lineage>
        <taxon>Eukaryota</taxon>
        <taxon>Viridiplantae</taxon>
        <taxon>Streptophyta</taxon>
        <taxon>Embryophyta</taxon>
        <taxon>Tracheophyta</taxon>
        <taxon>Spermatophyta</taxon>
        <taxon>Magnoliopsida</taxon>
        <taxon>eudicotyledons</taxon>
        <taxon>Gunneridae</taxon>
        <taxon>Pentapetalae</taxon>
        <taxon>asterids</taxon>
        <taxon>campanulids</taxon>
        <taxon>Asterales</taxon>
        <taxon>Asteraceae</taxon>
        <taxon>Cichorioideae</taxon>
        <taxon>Cichorieae</taxon>
        <taxon>Lactucinae</taxon>
        <taxon>Lactuca</taxon>
    </lineage>
</organism>
<evidence type="ECO:0000259" key="2">
    <source>
        <dbReference type="SMART" id="SM01272"/>
    </source>
</evidence>
<dbReference type="PANTHER" id="PTHR12854:SF21">
    <property type="entry name" value="LSMAD DOMAIN, ATAXIN 2, SM DOMAIN-CONTAINING PROTEIN"/>
    <property type="match status" value="1"/>
</dbReference>
<dbReference type="EMBL" id="OX465086">
    <property type="protein sequence ID" value="CAI9261939.1"/>
    <property type="molecule type" value="Genomic_DNA"/>
</dbReference>
<keyword evidence="4" id="KW-1185">Reference proteome</keyword>
<feature type="compositionally biased region" description="Basic and acidic residues" evidence="1">
    <location>
        <begin position="421"/>
        <end position="434"/>
    </location>
</feature>
<evidence type="ECO:0000313" key="3">
    <source>
        <dbReference type="EMBL" id="CAI9261939.1"/>
    </source>
</evidence>
<gene>
    <name evidence="3" type="ORF">LSALG_LOCUS2707</name>
</gene>
<dbReference type="InterPro" id="IPR009604">
    <property type="entry name" value="LsmAD_domain"/>
</dbReference>
<dbReference type="Pfam" id="PF06741">
    <property type="entry name" value="LsmAD"/>
    <property type="match status" value="1"/>
</dbReference>
<dbReference type="InterPro" id="IPR045117">
    <property type="entry name" value="ATXN2-like"/>
</dbReference>